<dbReference type="EMBL" id="WVRA01000006">
    <property type="protein sequence ID" value="NOE19716.1"/>
    <property type="molecule type" value="Genomic_DNA"/>
</dbReference>
<evidence type="ECO:0000256" key="4">
    <source>
        <dbReference type="ARBA" id="ARBA00023163"/>
    </source>
</evidence>
<dbReference type="PANTHER" id="PTHR30537">
    <property type="entry name" value="HTH-TYPE TRANSCRIPTIONAL REGULATOR"/>
    <property type="match status" value="1"/>
</dbReference>
<reference evidence="6" key="1">
    <citation type="submission" date="2019-12" db="EMBL/GenBank/DDBJ databases">
        <title>Ruegeria JWLKs population differentiation of coral mucus and skeleton niches.</title>
        <authorList>
            <person name="Luo D."/>
        </authorList>
    </citation>
    <scope>NUCLEOTIDE SEQUENCE</scope>
    <source>
        <strain evidence="6">HKCCD6181</strain>
    </source>
</reference>
<comment type="similarity">
    <text evidence="1">Belongs to the LysR transcriptional regulatory family.</text>
</comment>
<dbReference type="SUPFAM" id="SSF53850">
    <property type="entry name" value="Periplasmic binding protein-like II"/>
    <property type="match status" value="1"/>
</dbReference>
<dbReference type="InterPro" id="IPR036388">
    <property type="entry name" value="WH-like_DNA-bd_sf"/>
</dbReference>
<proteinExistence type="inferred from homology"/>
<keyword evidence="4" id="KW-0804">Transcription</keyword>
<evidence type="ECO:0000256" key="3">
    <source>
        <dbReference type="ARBA" id="ARBA00023125"/>
    </source>
</evidence>
<accession>A0AA90Z328</accession>
<evidence type="ECO:0000259" key="5">
    <source>
        <dbReference type="PROSITE" id="PS50931"/>
    </source>
</evidence>
<dbReference type="PANTHER" id="PTHR30537:SF74">
    <property type="entry name" value="HTH-TYPE TRANSCRIPTIONAL REGULATOR TRPI"/>
    <property type="match status" value="1"/>
</dbReference>
<dbReference type="InterPro" id="IPR036390">
    <property type="entry name" value="WH_DNA-bd_sf"/>
</dbReference>
<dbReference type="InterPro" id="IPR000847">
    <property type="entry name" value="LysR_HTH_N"/>
</dbReference>
<dbReference type="Gene3D" id="3.40.190.10">
    <property type="entry name" value="Periplasmic binding protein-like II"/>
    <property type="match status" value="2"/>
</dbReference>
<evidence type="ECO:0000256" key="2">
    <source>
        <dbReference type="ARBA" id="ARBA00023015"/>
    </source>
</evidence>
<gene>
    <name evidence="6" type="ORF">GS634_16450</name>
</gene>
<dbReference type="GO" id="GO:0043565">
    <property type="term" value="F:sequence-specific DNA binding"/>
    <property type="evidence" value="ECO:0007669"/>
    <property type="project" value="TreeGrafter"/>
</dbReference>
<dbReference type="SUPFAM" id="SSF46785">
    <property type="entry name" value="Winged helix' DNA-binding domain"/>
    <property type="match status" value="1"/>
</dbReference>
<dbReference type="Gene3D" id="1.10.10.10">
    <property type="entry name" value="Winged helix-like DNA-binding domain superfamily/Winged helix DNA-binding domain"/>
    <property type="match status" value="1"/>
</dbReference>
<dbReference type="Pfam" id="PF03466">
    <property type="entry name" value="LysR_substrate"/>
    <property type="match status" value="1"/>
</dbReference>
<name>A0AA90Z328_9RHOB</name>
<dbReference type="GO" id="GO:0006351">
    <property type="term" value="P:DNA-templated transcription"/>
    <property type="evidence" value="ECO:0007669"/>
    <property type="project" value="TreeGrafter"/>
</dbReference>
<dbReference type="InterPro" id="IPR005119">
    <property type="entry name" value="LysR_subst-bd"/>
</dbReference>
<dbReference type="Pfam" id="PF00126">
    <property type="entry name" value="HTH_1"/>
    <property type="match status" value="1"/>
</dbReference>
<sequence length="298" mass="32881">MPRINSLPSLALMRSFEAAARHESYTMAAEELGVTQSAISRQVRELEAAIGVTLFRRVGRAVRLSKAGRALRDELAGDLERLSGTINRAIAAGDGASLLTLAVLPTFATRWLVPRLPDFKTRHPGIELDLHSYTTPFSLEEQRMDLAIHFGQEDWPGAQLRRLFPEHLVVTAAPALLRRHRLDTRAQTFDLPLLHLTSRPELWSTYHSQLGLDPGAVFPGMRFDQFSMLIEAAVVGLGAAILPSYLIEEELASGVLTEIGQITNTSNSAYYIATPTGQKNDAVQAFANWISKQTRARA</sequence>
<dbReference type="Proteomes" id="UP000597886">
    <property type="component" value="Unassembled WGS sequence"/>
</dbReference>
<dbReference type="RefSeq" id="WP_171331280.1">
    <property type="nucleotide sequence ID" value="NZ_WVRA01000006.1"/>
</dbReference>
<keyword evidence="3" id="KW-0238">DNA-binding</keyword>
<dbReference type="PROSITE" id="PS50931">
    <property type="entry name" value="HTH_LYSR"/>
    <property type="match status" value="1"/>
</dbReference>
<organism evidence="6 7">
    <name type="scientific">Ruegeria atlantica</name>
    <dbReference type="NCBI Taxonomy" id="81569"/>
    <lineage>
        <taxon>Bacteria</taxon>
        <taxon>Pseudomonadati</taxon>
        <taxon>Pseudomonadota</taxon>
        <taxon>Alphaproteobacteria</taxon>
        <taxon>Rhodobacterales</taxon>
        <taxon>Roseobacteraceae</taxon>
        <taxon>Ruegeria</taxon>
    </lineage>
</organism>
<dbReference type="InterPro" id="IPR058163">
    <property type="entry name" value="LysR-type_TF_proteobact-type"/>
</dbReference>
<evidence type="ECO:0000313" key="7">
    <source>
        <dbReference type="Proteomes" id="UP000597886"/>
    </source>
</evidence>
<dbReference type="PRINTS" id="PR00039">
    <property type="entry name" value="HTHLYSR"/>
</dbReference>
<dbReference type="GO" id="GO:0003700">
    <property type="term" value="F:DNA-binding transcription factor activity"/>
    <property type="evidence" value="ECO:0007669"/>
    <property type="project" value="InterPro"/>
</dbReference>
<protein>
    <submittedName>
        <fullName evidence="6">LysR family transcriptional regulator</fullName>
    </submittedName>
</protein>
<keyword evidence="2" id="KW-0805">Transcription regulation</keyword>
<comment type="caution">
    <text evidence="6">The sequence shown here is derived from an EMBL/GenBank/DDBJ whole genome shotgun (WGS) entry which is preliminary data.</text>
</comment>
<dbReference type="AlphaFoldDB" id="A0AA90Z328"/>
<evidence type="ECO:0000313" key="6">
    <source>
        <dbReference type="EMBL" id="NOE19716.1"/>
    </source>
</evidence>
<feature type="domain" description="HTH lysR-type" evidence="5">
    <location>
        <begin position="8"/>
        <end position="65"/>
    </location>
</feature>
<evidence type="ECO:0000256" key="1">
    <source>
        <dbReference type="ARBA" id="ARBA00009437"/>
    </source>
</evidence>